<comment type="caution">
    <text evidence="1">The sequence shown here is derived from an EMBL/GenBank/DDBJ whole genome shotgun (WGS) entry which is preliminary data.</text>
</comment>
<sequence length="35" mass="4265">MATIRAKHEYYYRLMTLQTRHDHCTDKPRASKGRE</sequence>
<accession>A0A5B7HHE0</accession>
<gene>
    <name evidence="1" type="ORF">E2C01_063813</name>
</gene>
<evidence type="ECO:0000313" key="1">
    <source>
        <dbReference type="EMBL" id="MPC69583.1"/>
    </source>
</evidence>
<dbReference type="AlphaFoldDB" id="A0A5B7HHE0"/>
<evidence type="ECO:0000313" key="2">
    <source>
        <dbReference type="Proteomes" id="UP000324222"/>
    </source>
</evidence>
<protein>
    <submittedName>
        <fullName evidence="1">Uncharacterized protein</fullName>
    </submittedName>
</protein>
<reference evidence="1 2" key="1">
    <citation type="submission" date="2019-05" db="EMBL/GenBank/DDBJ databases">
        <title>Another draft genome of Portunus trituberculatus and its Hox gene families provides insights of decapod evolution.</title>
        <authorList>
            <person name="Jeong J.-H."/>
            <person name="Song I."/>
            <person name="Kim S."/>
            <person name="Choi T."/>
            <person name="Kim D."/>
            <person name="Ryu S."/>
            <person name="Kim W."/>
        </authorList>
    </citation>
    <scope>NUCLEOTIDE SEQUENCE [LARGE SCALE GENOMIC DNA]</scope>
    <source>
        <tissue evidence="1">Muscle</tissue>
    </source>
</reference>
<name>A0A5B7HHE0_PORTR</name>
<keyword evidence="2" id="KW-1185">Reference proteome</keyword>
<proteinExistence type="predicted"/>
<organism evidence="1 2">
    <name type="scientific">Portunus trituberculatus</name>
    <name type="common">Swimming crab</name>
    <name type="synonym">Neptunus trituberculatus</name>
    <dbReference type="NCBI Taxonomy" id="210409"/>
    <lineage>
        <taxon>Eukaryota</taxon>
        <taxon>Metazoa</taxon>
        <taxon>Ecdysozoa</taxon>
        <taxon>Arthropoda</taxon>
        <taxon>Crustacea</taxon>
        <taxon>Multicrustacea</taxon>
        <taxon>Malacostraca</taxon>
        <taxon>Eumalacostraca</taxon>
        <taxon>Eucarida</taxon>
        <taxon>Decapoda</taxon>
        <taxon>Pleocyemata</taxon>
        <taxon>Brachyura</taxon>
        <taxon>Eubrachyura</taxon>
        <taxon>Portunoidea</taxon>
        <taxon>Portunidae</taxon>
        <taxon>Portuninae</taxon>
        <taxon>Portunus</taxon>
    </lineage>
</organism>
<dbReference type="Proteomes" id="UP000324222">
    <property type="component" value="Unassembled WGS sequence"/>
</dbReference>
<dbReference type="EMBL" id="VSRR010029671">
    <property type="protein sequence ID" value="MPC69583.1"/>
    <property type="molecule type" value="Genomic_DNA"/>
</dbReference>